<sequence>MDIQVIKSKRKTIGLEVHTDGRVILRAPMRITNRELNKFIDNHMSWIESKLSLIEKKNADKISVAPPKETISKKELNAIKEKFTTRVQYYCNIMGVSVNRISIKDQKTRWGSCSSKGNVNFNYKLYYMPQELMDYVIVHELSHRKYMNHSDLFWNEVGKYCPEYRMYRKELMKYL</sequence>
<reference evidence="2 3" key="1">
    <citation type="submission" date="2020-08" db="EMBL/GenBank/DDBJ databases">
        <title>Genome public.</title>
        <authorList>
            <person name="Liu C."/>
            <person name="Sun Q."/>
        </authorList>
    </citation>
    <scope>NUCLEOTIDE SEQUENCE [LARGE SCALE GENOMIC DNA]</scope>
    <source>
        <strain evidence="2 3">NSJ-43</strain>
    </source>
</reference>
<feature type="domain" description="YgjP-like metallopeptidase" evidence="1">
    <location>
        <begin position="77"/>
        <end position="173"/>
    </location>
</feature>
<dbReference type="Pfam" id="PF01863">
    <property type="entry name" value="YgjP-like"/>
    <property type="match status" value="2"/>
</dbReference>
<organism evidence="2 3">
    <name type="scientific">Lachnospira hominis</name>
    <name type="common">ex Liu et al. 2021</name>
    <dbReference type="NCBI Taxonomy" id="2763051"/>
    <lineage>
        <taxon>Bacteria</taxon>
        <taxon>Bacillati</taxon>
        <taxon>Bacillota</taxon>
        <taxon>Clostridia</taxon>
        <taxon>Lachnospirales</taxon>
        <taxon>Lachnospiraceae</taxon>
        <taxon>Lachnospira</taxon>
    </lineage>
</organism>
<evidence type="ECO:0000313" key="2">
    <source>
        <dbReference type="EMBL" id="MBC5680719.1"/>
    </source>
</evidence>
<feature type="domain" description="YgjP-like metallopeptidase" evidence="1">
    <location>
        <begin position="11"/>
        <end position="58"/>
    </location>
</feature>
<dbReference type="Proteomes" id="UP000628463">
    <property type="component" value="Unassembled WGS sequence"/>
</dbReference>
<accession>A0ABR7FZV1</accession>
<dbReference type="PANTHER" id="PTHR30399:SF1">
    <property type="entry name" value="UTP PYROPHOSPHATASE"/>
    <property type="match status" value="1"/>
</dbReference>
<dbReference type="EMBL" id="JACOPD010000004">
    <property type="protein sequence ID" value="MBC5680719.1"/>
    <property type="molecule type" value="Genomic_DNA"/>
</dbReference>
<dbReference type="Gene3D" id="3.30.2010.10">
    <property type="entry name" value="Metalloproteases ('zincins'), catalytic domain"/>
    <property type="match status" value="1"/>
</dbReference>
<proteinExistence type="predicted"/>
<gene>
    <name evidence="2" type="ORF">H8S01_07080</name>
</gene>
<comment type="caution">
    <text evidence="2">The sequence shown here is derived from an EMBL/GenBank/DDBJ whole genome shotgun (WGS) entry which is preliminary data.</text>
</comment>
<keyword evidence="3" id="KW-1185">Reference proteome</keyword>
<protein>
    <submittedName>
        <fullName evidence="2">M48 family metallopeptidase</fullName>
    </submittedName>
</protein>
<dbReference type="CDD" id="cd07344">
    <property type="entry name" value="M48_yhfN_like"/>
    <property type="match status" value="1"/>
</dbReference>
<evidence type="ECO:0000313" key="3">
    <source>
        <dbReference type="Proteomes" id="UP000628463"/>
    </source>
</evidence>
<dbReference type="RefSeq" id="WP_186836696.1">
    <property type="nucleotide sequence ID" value="NZ_JACOPD010000004.1"/>
</dbReference>
<dbReference type="PANTHER" id="PTHR30399">
    <property type="entry name" value="UNCHARACTERIZED PROTEIN YGJP"/>
    <property type="match status" value="1"/>
</dbReference>
<dbReference type="InterPro" id="IPR002725">
    <property type="entry name" value="YgjP-like_metallopeptidase"/>
</dbReference>
<name>A0ABR7FZV1_9FIRM</name>
<evidence type="ECO:0000259" key="1">
    <source>
        <dbReference type="Pfam" id="PF01863"/>
    </source>
</evidence>
<dbReference type="InterPro" id="IPR053136">
    <property type="entry name" value="UTP_pyrophosphatase-like"/>
</dbReference>